<dbReference type="InterPro" id="IPR025476">
    <property type="entry name" value="Helitron_helicase-like"/>
</dbReference>
<feature type="compositionally biased region" description="Pro residues" evidence="2">
    <location>
        <begin position="8"/>
        <end position="23"/>
    </location>
</feature>
<feature type="region of interest" description="Disordered" evidence="2">
    <location>
        <begin position="258"/>
        <end position="312"/>
    </location>
</feature>
<dbReference type="GO" id="GO:0006281">
    <property type="term" value="P:DNA repair"/>
    <property type="evidence" value="ECO:0007669"/>
    <property type="project" value="UniProtKB-KW"/>
</dbReference>
<dbReference type="GO" id="GO:0043139">
    <property type="term" value="F:5'-3' DNA helicase activity"/>
    <property type="evidence" value="ECO:0007669"/>
    <property type="project" value="UniProtKB-EC"/>
</dbReference>
<evidence type="ECO:0000256" key="2">
    <source>
        <dbReference type="SAM" id="MobiDB-lite"/>
    </source>
</evidence>
<evidence type="ECO:0000259" key="4">
    <source>
        <dbReference type="Pfam" id="PF14214"/>
    </source>
</evidence>
<dbReference type="GO" id="GO:0006310">
    <property type="term" value="P:DNA recombination"/>
    <property type="evidence" value="ECO:0007669"/>
    <property type="project" value="UniProtKB-KW"/>
</dbReference>
<proteinExistence type="inferred from homology"/>
<name>A0A0P7BHC8_9HYPO</name>
<feature type="region of interest" description="Disordered" evidence="2">
    <location>
        <begin position="1"/>
        <end position="180"/>
    </location>
</feature>
<comment type="similarity">
    <text evidence="1">Belongs to the helicase family.</text>
</comment>
<keyword evidence="1" id="KW-0378">Hydrolase</keyword>
<sequence length="1687" mass="190889">MASVAPAAPDPPLPPGGDPPRPPNIADRTIPSRKYTHYKQTKPETEFGQSQMARRFGNAVRTMSGAHKRTSSNVQSPEQQQLGRQHHEEPQSPTRQSSLLLRARDTTSQFFRRGIRSQDSPAQAVAHQQQTMIRREHRAQRRAGEQPSPTPPTQELLPRPTQELRPRPTATHLSGGAGALGGDDEDDDYFICDECGIARLQAHRLPDGLCIYCGTSGDGFDQDDEMQVCLRCHRSYHRHAFLTTVGDERPHCQRCSQVSMTSTPSSSQSQFTHSQSSDMSPSPLISRRTRPSRPLPLPLEEQSGDDPAVLLARNPSFHDDLSEVALNQADRALLAQWQQELDSNVMEYCPRCHKKWFDMEMRNGICSSCYRHDNGQPPEVPNFFSADNALELGDVLAHLPTLTQVEEMLIARVYVHVQVFQYRGQQYKYRGHVINFLRDVGSVYTQLPLLPRDLDILILRPRNAAQQPHVVRQFQKQFQVQQNHIRVWLQYLRVHHPGYRDIVVDEEVLSQLPADGDISDQLMTQAADEAIIEDVEVLQDDEPVPIPGDYDGAAVPNFLAAQADLEQLRDQLNLQERPTGGQVPVTHAETGQQPYLRMPGIRSTPISEFNRSQALLSLAFPTLYPNGQADFAMPRQRSITYSEYIEHALKHYDGRFARHPRFRYTCFNTLMRSQVQSRSSFFVKKPGQAQSPVDLTAIRTAFDEDTPEAKRLLNSIVKYSDSLLGTRAFWGADHRTKTSISGVNLRDSPHIAAYHFHQRFRSFLKLVLKPKFNVTDFWYRYEWQARGSTHAHGNHATAFNPGPMRMMQQGEGDPLITMQPLPTFGTVSEVINRVQRHRCTEAYCLRRRRLPDGTLSETAVCRFNFPRELHDEAYVTTRLNPQYLIFNSARNDTSLNNYNRTLSVGWLANHDISPCTSVHAVVNYIAKYCSKAEHQTQSYRDIAREVLPHVNHERGITGFVAKFMNKLAAERDWSAMEVNHLLLNLPLQKGSRTVRSVDCRTPDRHFHADAINEGGEDLTYFEFATKVDFQRSPWRYFPNAPDRVLNYFPRYKADREHEQYPDFCRVKLMLHPHRHHDELMVVEGEAFTSFPEAYDYCQSIHPGAHPHDYYGNLPPPVVDDFEEDPAQEDQITEEDWVALAGELPRLELDTEDVELLGNRDIDLAYSWASCIDKYPNFLRVGSDYWKQRHEQVATSQQAAPTTSQSIIDQLNPEQQLVFDLFERHLLDTLDPNITNPEQLLLQVNGEGGTGKSFMINAICGRLNDIDPRGVTARAAPTRVAANAINGVTIHSLLRLPVSKTIQGLPPISASDMSNLQAKLRSVRYLVIDEKSMIGLRMLGLIDARLRQVFPQGQNKFFGGLNVLLLGDFYQLPPVMEKPLYSNANLTTTSELAGRNAYHAFKKTVILKQVVRQAGDDQADFRNALQSLRNNTSTQPHWQLLCTRFQALLPITEVAAFDDAPRIYYTNAQVKEYNRVHMEKLQSPCVQIKVTNLGAGAADADSSMAGNLHNKLPLCIGAQVMLTENIWTDVGLVNGAIGEVYDLAWNPSVTDPHNQHPSVVLVRFDRYSGPPCFDDPALAKVVPIYRSSRDFIKGSAVCTRTQFPITIAYSMTVHKMQGTTLDRAVADISLRDFQSGLTYVTVSRVKTLQGIMFDSAFDLSDLRARSRAIYDARGIDIARRATGVLYAS</sequence>
<evidence type="ECO:0000313" key="7">
    <source>
        <dbReference type="Proteomes" id="UP000050424"/>
    </source>
</evidence>
<dbReference type="PANTHER" id="PTHR47642">
    <property type="entry name" value="ATP-DEPENDENT DNA HELICASE"/>
    <property type="match status" value="1"/>
</dbReference>
<dbReference type="GO" id="GO:0000723">
    <property type="term" value="P:telomere maintenance"/>
    <property type="evidence" value="ECO:0007669"/>
    <property type="project" value="InterPro"/>
</dbReference>
<keyword evidence="1" id="KW-0227">DNA damage</keyword>
<keyword evidence="1" id="KW-0233">DNA recombination</keyword>
<keyword evidence="1" id="KW-0067">ATP-binding</keyword>
<dbReference type="Proteomes" id="UP000050424">
    <property type="component" value="Unassembled WGS sequence"/>
</dbReference>
<dbReference type="PANTHER" id="PTHR47642:SF6">
    <property type="entry name" value="ATP-DEPENDENT DNA HELICASE"/>
    <property type="match status" value="1"/>
</dbReference>
<comment type="caution">
    <text evidence="6">The sequence shown here is derived from an EMBL/GenBank/DDBJ whole genome shotgun (WGS) entry which is preliminary data.</text>
</comment>
<evidence type="ECO:0000259" key="3">
    <source>
        <dbReference type="Pfam" id="PF05970"/>
    </source>
</evidence>
<protein>
    <recommendedName>
        <fullName evidence="1">ATP-dependent DNA helicase</fullName>
        <ecNumber evidence="1">5.6.2.3</ecNumber>
    </recommendedName>
</protein>
<evidence type="ECO:0000256" key="1">
    <source>
        <dbReference type="RuleBase" id="RU363044"/>
    </source>
</evidence>
<feature type="domain" description="DNA helicase Pif1-like DEAD-box helicase" evidence="3">
    <location>
        <begin position="1232"/>
        <end position="1429"/>
    </location>
</feature>
<dbReference type="GO" id="GO:0005524">
    <property type="term" value="F:ATP binding"/>
    <property type="evidence" value="ECO:0007669"/>
    <property type="project" value="UniProtKB-KW"/>
</dbReference>
<dbReference type="InterPro" id="IPR046700">
    <property type="entry name" value="DUF6570"/>
</dbReference>
<dbReference type="InterPro" id="IPR010285">
    <property type="entry name" value="DNA_helicase_pif1-like_DEAD"/>
</dbReference>
<dbReference type="Gene3D" id="3.40.50.300">
    <property type="entry name" value="P-loop containing nucleotide triphosphate hydrolases"/>
    <property type="match status" value="1"/>
</dbReference>
<dbReference type="Pfam" id="PF14214">
    <property type="entry name" value="Helitron_like_N"/>
    <property type="match status" value="2"/>
</dbReference>
<accession>A0A0P7BHC8</accession>
<dbReference type="InterPro" id="IPR027417">
    <property type="entry name" value="P-loop_NTPase"/>
</dbReference>
<dbReference type="OrthoDB" id="432234at2759"/>
<dbReference type="GO" id="GO:0016887">
    <property type="term" value="F:ATP hydrolysis activity"/>
    <property type="evidence" value="ECO:0007669"/>
    <property type="project" value="RHEA"/>
</dbReference>
<comment type="catalytic activity">
    <reaction evidence="1">
        <text>ATP + H2O = ADP + phosphate + H(+)</text>
        <dbReference type="Rhea" id="RHEA:13065"/>
        <dbReference type="ChEBI" id="CHEBI:15377"/>
        <dbReference type="ChEBI" id="CHEBI:15378"/>
        <dbReference type="ChEBI" id="CHEBI:30616"/>
        <dbReference type="ChEBI" id="CHEBI:43474"/>
        <dbReference type="ChEBI" id="CHEBI:456216"/>
        <dbReference type="EC" id="5.6.2.3"/>
    </reaction>
</comment>
<evidence type="ECO:0000313" key="6">
    <source>
        <dbReference type="EMBL" id="KPM39851.1"/>
    </source>
</evidence>
<dbReference type="EMBL" id="LKCW01000096">
    <property type="protein sequence ID" value="KPM39851.1"/>
    <property type="molecule type" value="Genomic_DNA"/>
</dbReference>
<keyword evidence="1" id="KW-0234">DNA repair</keyword>
<feature type="domain" description="Helitron helicase-like" evidence="4">
    <location>
        <begin position="744"/>
        <end position="793"/>
    </location>
</feature>
<gene>
    <name evidence="6" type="ORF">AK830_g6688</name>
</gene>
<dbReference type="EC" id="5.6.2.3" evidence="1"/>
<feature type="compositionally biased region" description="Low complexity" evidence="2">
    <location>
        <begin position="258"/>
        <end position="286"/>
    </location>
</feature>
<dbReference type="InterPro" id="IPR051055">
    <property type="entry name" value="PIF1_helicase"/>
</dbReference>
<reference evidence="6 7" key="1">
    <citation type="submission" date="2015-09" db="EMBL/GenBank/DDBJ databases">
        <title>Draft genome of a European isolate of the apple canker pathogen Neonectria ditissima.</title>
        <authorList>
            <person name="Gomez-Cortecero A."/>
            <person name="Harrison R.J."/>
            <person name="Armitage A.D."/>
        </authorList>
    </citation>
    <scope>NUCLEOTIDE SEQUENCE [LARGE SCALE GENOMIC DNA]</scope>
    <source>
        <strain evidence="6 7">R09/05</strain>
    </source>
</reference>
<dbReference type="STRING" id="78410.A0A0P7BHC8"/>
<dbReference type="Pfam" id="PF20209">
    <property type="entry name" value="DUF6570"/>
    <property type="match status" value="1"/>
</dbReference>
<feature type="compositionally biased region" description="Polar residues" evidence="2">
    <location>
        <begin position="117"/>
        <end position="132"/>
    </location>
</feature>
<feature type="compositionally biased region" description="Polar residues" evidence="2">
    <location>
        <begin position="71"/>
        <end position="83"/>
    </location>
</feature>
<dbReference type="Pfam" id="PF05970">
    <property type="entry name" value="PIF1"/>
    <property type="match status" value="1"/>
</dbReference>
<keyword evidence="1" id="KW-0547">Nucleotide-binding</keyword>
<evidence type="ECO:0000259" key="5">
    <source>
        <dbReference type="Pfam" id="PF20209"/>
    </source>
</evidence>
<feature type="domain" description="DUF6570" evidence="5">
    <location>
        <begin position="379"/>
        <end position="509"/>
    </location>
</feature>
<feature type="domain" description="Helitron helicase-like" evidence="4">
    <location>
        <begin position="644"/>
        <end position="737"/>
    </location>
</feature>
<organism evidence="6 7">
    <name type="scientific">Neonectria ditissima</name>
    <dbReference type="NCBI Taxonomy" id="78410"/>
    <lineage>
        <taxon>Eukaryota</taxon>
        <taxon>Fungi</taxon>
        <taxon>Dikarya</taxon>
        <taxon>Ascomycota</taxon>
        <taxon>Pezizomycotina</taxon>
        <taxon>Sordariomycetes</taxon>
        <taxon>Hypocreomycetidae</taxon>
        <taxon>Hypocreales</taxon>
        <taxon>Nectriaceae</taxon>
        <taxon>Neonectria</taxon>
    </lineage>
</organism>
<comment type="cofactor">
    <cofactor evidence="1">
        <name>Mg(2+)</name>
        <dbReference type="ChEBI" id="CHEBI:18420"/>
    </cofactor>
</comment>
<keyword evidence="7" id="KW-1185">Reference proteome</keyword>
<keyword evidence="1" id="KW-0347">Helicase</keyword>
<dbReference type="SUPFAM" id="SSF52540">
    <property type="entry name" value="P-loop containing nucleoside triphosphate hydrolases"/>
    <property type="match status" value="2"/>
</dbReference>